<dbReference type="EMBL" id="BJHW01000001">
    <property type="protein sequence ID" value="GDY50675.1"/>
    <property type="molecule type" value="Genomic_DNA"/>
</dbReference>
<dbReference type="Proteomes" id="UP000301309">
    <property type="component" value="Unassembled WGS sequence"/>
</dbReference>
<dbReference type="PROSITE" id="PS00070">
    <property type="entry name" value="ALDEHYDE_DEHYDR_CYS"/>
    <property type="match status" value="1"/>
</dbReference>
<evidence type="ECO:0000256" key="2">
    <source>
        <dbReference type="ARBA" id="ARBA00023002"/>
    </source>
</evidence>
<dbReference type="FunFam" id="3.40.605.10:FF:000007">
    <property type="entry name" value="NAD/NADP-dependent betaine aldehyde dehydrogenase"/>
    <property type="match status" value="1"/>
</dbReference>
<accession>A0A4D4KP38</accession>
<keyword evidence="7" id="KW-1185">Reference proteome</keyword>
<proteinExistence type="inferred from homology"/>
<dbReference type="Pfam" id="PF00171">
    <property type="entry name" value="Aldedh"/>
    <property type="match status" value="1"/>
</dbReference>
<evidence type="ECO:0000313" key="6">
    <source>
        <dbReference type="EMBL" id="GDY50675.1"/>
    </source>
</evidence>
<feature type="domain" description="Aldehyde dehydrogenase" evidence="5">
    <location>
        <begin position="22"/>
        <end position="475"/>
    </location>
</feature>
<sequence>MTQSTTLRIANHLAGSAVGVPTVERRNPADPADLVAVTPASDAAAVADAVTAAEGAQPGWAALPAPARGAVLMDAAEILRGRHEVVARDLTREEGKTLAEARGEVRRAIDVLRYFGAAGWRLGGQTFPSATPDTTVHTRLEPMGVAGLITPWNFPIAIPAWKMAPALVSGNSVVIKPAELTPVSVRHLTTALVEAGLPPGVLNVVHGKGSVVGEALVADPRVAAVSFTGSTGVGNRIRETVERRHGRVQLEMGGKNAVVVLDDADVKEAAGLAAAGGFGLTGQACTASSRIICTPGVHDAFVEALAEQAARYRPGDGLAAGTAMGPVVSASQLETDVAAVERARAEGATVVAGGEAPDGLFLAPTVLAGVGPGHSSARDEIFGPVVAVLPAEGLDEAISLVNDSAYGLAASICTRDLAAAQRFVARVRAGVVKVNRPTTGLDLNVPFGGVKDSSTNTFREQGPTAVEFFTWSKSVYLGW</sequence>
<comment type="caution">
    <text evidence="6">The sequence shown here is derived from an EMBL/GenBank/DDBJ whole genome shotgun (WGS) entry which is preliminary data.</text>
</comment>
<dbReference type="InterPro" id="IPR015590">
    <property type="entry name" value="Aldehyde_DH_dom"/>
</dbReference>
<dbReference type="InterPro" id="IPR016160">
    <property type="entry name" value="Ald_DH_CS_CYS"/>
</dbReference>
<evidence type="ECO:0000313" key="7">
    <source>
        <dbReference type="Proteomes" id="UP000301309"/>
    </source>
</evidence>
<dbReference type="AlphaFoldDB" id="A0A4D4KP38"/>
<dbReference type="InterPro" id="IPR029510">
    <property type="entry name" value="Ald_DH_CS_GLU"/>
</dbReference>
<dbReference type="PANTHER" id="PTHR11699">
    <property type="entry name" value="ALDEHYDE DEHYDROGENASE-RELATED"/>
    <property type="match status" value="1"/>
</dbReference>
<dbReference type="InterPro" id="IPR016163">
    <property type="entry name" value="Ald_DH_C"/>
</dbReference>
<dbReference type="Gene3D" id="3.40.309.10">
    <property type="entry name" value="Aldehyde Dehydrogenase, Chain A, domain 2"/>
    <property type="match status" value="1"/>
</dbReference>
<keyword evidence="2 4" id="KW-0560">Oxidoreductase</keyword>
<evidence type="ECO:0000256" key="1">
    <source>
        <dbReference type="ARBA" id="ARBA00009986"/>
    </source>
</evidence>
<dbReference type="InterPro" id="IPR016162">
    <property type="entry name" value="Ald_DH_N"/>
</dbReference>
<dbReference type="GO" id="GO:0016620">
    <property type="term" value="F:oxidoreductase activity, acting on the aldehyde or oxo group of donors, NAD or NADP as acceptor"/>
    <property type="evidence" value="ECO:0007669"/>
    <property type="project" value="InterPro"/>
</dbReference>
<organism evidence="6 7">
    <name type="scientific">Streptomyces violaceusniger</name>
    <dbReference type="NCBI Taxonomy" id="68280"/>
    <lineage>
        <taxon>Bacteria</taxon>
        <taxon>Bacillati</taxon>
        <taxon>Actinomycetota</taxon>
        <taxon>Actinomycetes</taxon>
        <taxon>Kitasatosporales</taxon>
        <taxon>Streptomycetaceae</taxon>
        <taxon>Streptomyces</taxon>
        <taxon>Streptomyces violaceusniger group</taxon>
    </lineage>
</organism>
<evidence type="ECO:0000256" key="3">
    <source>
        <dbReference type="PROSITE-ProRule" id="PRU10007"/>
    </source>
</evidence>
<dbReference type="SUPFAM" id="SSF53720">
    <property type="entry name" value="ALDH-like"/>
    <property type="match status" value="1"/>
</dbReference>
<dbReference type="PROSITE" id="PS00687">
    <property type="entry name" value="ALDEHYDE_DEHYDR_GLU"/>
    <property type="match status" value="1"/>
</dbReference>
<dbReference type="OrthoDB" id="6882680at2"/>
<name>A0A4D4KP38_STRVO</name>
<reference evidence="6 7" key="1">
    <citation type="journal article" date="2020" name="Int. J. Syst. Evol. Microbiol.">
        <title>Reclassification of Streptomyces castelarensis and Streptomyces sporoclivatus as later heterotypic synonyms of Streptomyces antimycoticus.</title>
        <authorList>
            <person name="Komaki H."/>
            <person name="Tamura T."/>
        </authorList>
    </citation>
    <scope>NUCLEOTIDE SEQUENCE [LARGE SCALE GENOMIC DNA]</scope>
    <source>
        <strain evidence="6 7">NBRC 13459</strain>
    </source>
</reference>
<evidence type="ECO:0000259" key="5">
    <source>
        <dbReference type="Pfam" id="PF00171"/>
    </source>
</evidence>
<feature type="active site" evidence="3">
    <location>
        <position position="251"/>
    </location>
</feature>
<dbReference type="RefSeq" id="WP_137976378.1">
    <property type="nucleotide sequence ID" value="NZ_BAAASO010000054.1"/>
</dbReference>
<evidence type="ECO:0000256" key="4">
    <source>
        <dbReference type="RuleBase" id="RU003345"/>
    </source>
</evidence>
<comment type="similarity">
    <text evidence="1 4">Belongs to the aldehyde dehydrogenase family.</text>
</comment>
<gene>
    <name evidence="6" type="ORF">SVIO_012980</name>
</gene>
<dbReference type="Gene3D" id="3.40.605.10">
    <property type="entry name" value="Aldehyde Dehydrogenase, Chain A, domain 1"/>
    <property type="match status" value="1"/>
</dbReference>
<dbReference type="InterPro" id="IPR016161">
    <property type="entry name" value="Ald_DH/histidinol_DH"/>
</dbReference>
<protein>
    <submittedName>
        <fullName evidence="6">Aldehyde dehydrogenase</fullName>
    </submittedName>
</protein>